<feature type="binding site" evidence="12">
    <location>
        <position position="76"/>
    </location>
    <ligand>
        <name>Na(+)</name>
        <dbReference type="ChEBI" id="CHEBI:29101"/>
        <note>structural</note>
    </ligand>
</feature>
<evidence type="ECO:0000256" key="5">
    <source>
        <dbReference type="ARBA" id="ARBA00022989"/>
    </source>
</evidence>
<dbReference type="GO" id="GO:0140114">
    <property type="term" value="P:cellular detoxification of fluoride"/>
    <property type="evidence" value="ECO:0007669"/>
    <property type="project" value="UniProtKB-UniRule"/>
</dbReference>
<evidence type="ECO:0000256" key="12">
    <source>
        <dbReference type="HAMAP-Rule" id="MF_00454"/>
    </source>
</evidence>
<keyword evidence="2 12" id="KW-1003">Cell membrane</keyword>
<comment type="subcellular location">
    <subcellularLocation>
        <location evidence="1 12">Cell membrane</location>
        <topology evidence="1 12">Multi-pass membrane protein</topology>
    </subcellularLocation>
</comment>
<dbReference type="PANTHER" id="PTHR28259:SF1">
    <property type="entry name" value="FLUORIDE EXPORT PROTEIN 1-RELATED"/>
    <property type="match status" value="1"/>
</dbReference>
<evidence type="ECO:0000256" key="6">
    <source>
        <dbReference type="ARBA" id="ARBA00023053"/>
    </source>
</evidence>
<organism evidence="13 14">
    <name type="scientific">Marinicauda pacifica</name>
    <dbReference type="NCBI Taxonomy" id="1133559"/>
    <lineage>
        <taxon>Bacteria</taxon>
        <taxon>Pseudomonadati</taxon>
        <taxon>Pseudomonadota</taxon>
        <taxon>Alphaproteobacteria</taxon>
        <taxon>Maricaulales</taxon>
        <taxon>Maricaulaceae</taxon>
        <taxon>Marinicauda</taxon>
    </lineage>
</organism>
<keyword evidence="6 12" id="KW-0915">Sodium</keyword>
<evidence type="ECO:0000256" key="7">
    <source>
        <dbReference type="ARBA" id="ARBA00023065"/>
    </source>
</evidence>
<keyword evidence="5 12" id="KW-1133">Transmembrane helix</keyword>
<evidence type="ECO:0000256" key="10">
    <source>
        <dbReference type="ARBA" id="ARBA00035120"/>
    </source>
</evidence>
<keyword evidence="3" id="KW-0997">Cell inner membrane</keyword>
<accession>A0A4S2H7C7</accession>
<comment type="function">
    <text evidence="12">Fluoride-specific ion channel. Important for reducing fluoride concentration in the cell, thus reducing its toxicity.</text>
</comment>
<keyword evidence="9 12" id="KW-0407">Ion channel</keyword>
<keyword evidence="14" id="KW-1185">Reference proteome</keyword>
<evidence type="ECO:0000256" key="11">
    <source>
        <dbReference type="ARBA" id="ARBA00035585"/>
    </source>
</evidence>
<dbReference type="GO" id="GO:0062054">
    <property type="term" value="F:fluoride channel activity"/>
    <property type="evidence" value="ECO:0007669"/>
    <property type="project" value="UniProtKB-UniRule"/>
</dbReference>
<sequence>MNHLLFIAAGGALGAVSRHLVNQAGLRWLGPEFPYGTFLVNVAGSLMIGLLVGWLAQAGRPDATEIRFALGVGFLGAFTTMSAFALDVVVMAERKMLGLALAYASGTVVLSVLAVFAGLLIARRLFGS</sequence>
<feature type="transmembrane region" description="Helical" evidence="12">
    <location>
        <begin position="33"/>
        <end position="56"/>
    </location>
</feature>
<keyword evidence="4 12" id="KW-0812">Transmembrane</keyword>
<evidence type="ECO:0000256" key="3">
    <source>
        <dbReference type="ARBA" id="ARBA00022519"/>
    </source>
</evidence>
<evidence type="ECO:0000256" key="2">
    <source>
        <dbReference type="ARBA" id="ARBA00022475"/>
    </source>
</evidence>
<dbReference type="GO" id="GO:0005886">
    <property type="term" value="C:plasma membrane"/>
    <property type="evidence" value="ECO:0007669"/>
    <property type="project" value="UniProtKB-SubCell"/>
</dbReference>
<evidence type="ECO:0000256" key="8">
    <source>
        <dbReference type="ARBA" id="ARBA00023136"/>
    </source>
</evidence>
<evidence type="ECO:0000313" key="13">
    <source>
        <dbReference type="EMBL" id="TGY91656.1"/>
    </source>
</evidence>
<keyword evidence="12" id="KW-0479">Metal-binding</keyword>
<keyword evidence="8 12" id="KW-0472">Membrane</keyword>
<dbReference type="NCBIfam" id="TIGR00494">
    <property type="entry name" value="crcB"/>
    <property type="match status" value="1"/>
</dbReference>
<comment type="catalytic activity">
    <reaction evidence="11">
        <text>fluoride(in) = fluoride(out)</text>
        <dbReference type="Rhea" id="RHEA:76159"/>
        <dbReference type="ChEBI" id="CHEBI:17051"/>
    </reaction>
    <physiologicalReaction direction="left-to-right" evidence="11">
        <dbReference type="Rhea" id="RHEA:76160"/>
    </physiologicalReaction>
</comment>
<dbReference type="Proteomes" id="UP000305451">
    <property type="component" value="Unassembled WGS sequence"/>
</dbReference>
<evidence type="ECO:0000256" key="1">
    <source>
        <dbReference type="ARBA" id="ARBA00004651"/>
    </source>
</evidence>
<dbReference type="EMBL" id="SRXV01000005">
    <property type="protein sequence ID" value="TGY91656.1"/>
    <property type="molecule type" value="Genomic_DNA"/>
</dbReference>
<keyword evidence="12" id="KW-0813">Transport</keyword>
<keyword evidence="7 12" id="KW-0406">Ion transport</keyword>
<dbReference type="NCBIfam" id="NF010791">
    <property type="entry name" value="PRK14195.1"/>
    <property type="match status" value="1"/>
</dbReference>
<dbReference type="HAMAP" id="MF_00454">
    <property type="entry name" value="FluC"/>
    <property type="match status" value="1"/>
</dbReference>
<dbReference type="PANTHER" id="PTHR28259">
    <property type="entry name" value="FLUORIDE EXPORT PROTEIN 1-RELATED"/>
    <property type="match status" value="1"/>
</dbReference>
<dbReference type="GO" id="GO:0046872">
    <property type="term" value="F:metal ion binding"/>
    <property type="evidence" value="ECO:0007669"/>
    <property type="project" value="UniProtKB-KW"/>
</dbReference>
<protein>
    <recommendedName>
        <fullName evidence="12">Fluoride-specific ion channel FluC</fullName>
    </recommendedName>
</protein>
<evidence type="ECO:0000313" key="14">
    <source>
        <dbReference type="Proteomes" id="UP000305451"/>
    </source>
</evidence>
<dbReference type="OrthoDB" id="9806299at2"/>
<comment type="activity regulation">
    <text evidence="12">Na(+) is not transported, but it plays an essential structural role and its presence is essential for fluoride channel function.</text>
</comment>
<name>A0A4S2H7C7_9PROT</name>
<reference evidence="13 14" key="1">
    <citation type="journal article" date="2013" name="Int. J. Syst. Evol. Microbiol.">
        <title>Marinicauda pacifica gen. nov., sp. nov., a prosthecate alphaproteobacterium of the family Hyphomonadaceae isolated from deep seawater.</title>
        <authorList>
            <person name="Zhang X.Y."/>
            <person name="Li G.W."/>
            <person name="Wang C.S."/>
            <person name="Zhang Y.J."/>
            <person name="Xu X.W."/>
            <person name="Li H."/>
            <person name="Liu A."/>
            <person name="Liu C."/>
            <person name="Xie B.B."/>
            <person name="Qin Q.L."/>
            <person name="Xu Z."/>
            <person name="Chen X.L."/>
            <person name="Zhou B.C."/>
            <person name="Zhang Y.Z."/>
        </authorList>
    </citation>
    <scope>NUCLEOTIDE SEQUENCE [LARGE SCALE GENOMIC DNA]</scope>
    <source>
        <strain evidence="13 14">P-1 km-3</strain>
    </source>
</reference>
<proteinExistence type="inferred from homology"/>
<comment type="caution">
    <text evidence="13">The sequence shown here is derived from an EMBL/GenBank/DDBJ whole genome shotgun (WGS) entry which is preliminary data.</text>
</comment>
<evidence type="ECO:0000256" key="4">
    <source>
        <dbReference type="ARBA" id="ARBA00022692"/>
    </source>
</evidence>
<dbReference type="InterPro" id="IPR003691">
    <property type="entry name" value="FluC"/>
</dbReference>
<feature type="transmembrane region" description="Helical" evidence="12">
    <location>
        <begin position="68"/>
        <end position="90"/>
    </location>
</feature>
<evidence type="ECO:0000256" key="9">
    <source>
        <dbReference type="ARBA" id="ARBA00023303"/>
    </source>
</evidence>
<dbReference type="Pfam" id="PF02537">
    <property type="entry name" value="CRCB"/>
    <property type="match status" value="1"/>
</dbReference>
<dbReference type="RefSeq" id="WP_135945834.1">
    <property type="nucleotide sequence ID" value="NZ_BMEI01000007.1"/>
</dbReference>
<dbReference type="AlphaFoldDB" id="A0A4S2H7C7"/>
<gene>
    <name evidence="12 13" type="primary">crcB</name>
    <name evidence="12" type="synonym">fluC</name>
    <name evidence="13" type="ORF">E5162_13605</name>
</gene>
<feature type="binding site" evidence="12">
    <location>
        <position position="79"/>
    </location>
    <ligand>
        <name>Na(+)</name>
        <dbReference type="ChEBI" id="CHEBI:29101"/>
        <note>structural</note>
    </ligand>
</feature>
<feature type="transmembrane region" description="Helical" evidence="12">
    <location>
        <begin position="96"/>
        <end position="122"/>
    </location>
</feature>
<comment type="similarity">
    <text evidence="10 12">Belongs to the fluoride channel Fluc/FEX (TC 1.A.43) family.</text>
</comment>